<keyword evidence="2" id="KW-0238">DNA-binding</keyword>
<dbReference type="InterPro" id="IPR001650">
    <property type="entry name" value="Helicase_C-like"/>
</dbReference>
<dbReference type="GO" id="GO:0043138">
    <property type="term" value="F:3'-5' DNA helicase activity"/>
    <property type="evidence" value="ECO:0007669"/>
    <property type="project" value="UniProtKB-EC"/>
</dbReference>
<dbReference type="EMBL" id="JBJQND010000018">
    <property type="protein sequence ID" value="KAL3837237.1"/>
    <property type="molecule type" value="Genomic_DNA"/>
</dbReference>
<evidence type="ECO:0000256" key="3">
    <source>
        <dbReference type="ARBA" id="ARBA00023235"/>
    </source>
</evidence>
<dbReference type="PANTHER" id="PTHR13710">
    <property type="entry name" value="DNA HELICASE RECQ FAMILY MEMBER"/>
    <property type="match status" value="1"/>
</dbReference>
<sequence>MPYLDRMCILKQAVSKYNQTILALETPITWLRPRQIYPLIFEPIPFYLQCKVVVLQPLNVILNQLCSRLDGHVICVTEHFQDLSKLGMGEFSYMAGQPGDILDKNVLECLLESEWTKPAYKEIKNLQALFPVCTICAMTATINKDSIKSIKKELKLSRCSIINCTHLLRKKTLSRDTTPTSPYDCIFKSLFEELIQRKENGSCLPVTIVYARLVWCGKAVEQAKLLLGDQLYNGEKKEENCIVVQYHSPQYSKVNEHILHCLSTENNHIKIIFATIALGMGADLRKVHRVIHAGCPSSVEGILIHTIKSVFVICILGLKVYII</sequence>
<evidence type="ECO:0000259" key="7">
    <source>
        <dbReference type="Pfam" id="PF00271"/>
    </source>
</evidence>
<dbReference type="Gene3D" id="3.40.50.300">
    <property type="entry name" value="P-loop containing nucleotide triphosphate hydrolases"/>
    <property type="match status" value="2"/>
</dbReference>
<comment type="caution">
    <text evidence="8">The sequence shown here is derived from an EMBL/GenBank/DDBJ whole genome shotgun (WGS) entry which is preliminary data.</text>
</comment>
<dbReference type="PANTHER" id="PTHR13710:SF105">
    <property type="entry name" value="ATP-DEPENDENT DNA HELICASE Q1"/>
    <property type="match status" value="1"/>
</dbReference>
<accession>A0ABD3TKC7</accession>
<feature type="domain" description="Helicase C-terminal" evidence="7">
    <location>
        <begin position="231"/>
        <end position="300"/>
    </location>
</feature>
<dbReference type="AlphaFoldDB" id="A0ABD3TKC7"/>
<organism evidence="8 9">
    <name type="scientific">Sinanodonta woodiana</name>
    <name type="common">Chinese pond mussel</name>
    <name type="synonym">Anodonta woodiana</name>
    <dbReference type="NCBI Taxonomy" id="1069815"/>
    <lineage>
        <taxon>Eukaryota</taxon>
        <taxon>Metazoa</taxon>
        <taxon>Spiralia</taxon>
        <taxon>Lophotrochozoa</taxon>
        <taxon>Mollusca</taxon>
        <taxon>Bivalvia</taxon>
        <taxon>Autobranchia</taxon>
        <taxon>Heteroconchia</taxon>
        <taxon>Palaeoheterodonta</taxon>
        <taxon>Unionida</taxon>
        <taxon>Unionoidea</taxon>
        <taxon>Unionidae</taxon>
        <taxon>Unioninae</taxon>
        <taxon>Sinanodonta</taxon>
    </lineage>
</organism>
<proteinExistence type="inferred from homology"/>
<keyword evidence="9" id="KW-1185">Reference proteome</keyword>
<comment type="similarity">
    <text evidence="1">Belongs to the helicase family. RecQ subfamily.</text>
</comment>
<dbReference type="InterPro" id="IPR027417">
    <property type="entry name" value="P-loop_NTPase"/>
</dbReference>
<evidence type="ECO:0000256" key="6">
    <source>
        <dbReference type="ARBA" id="ARBA00044566"/>
    </source>
</evidence>
<reference evidence="8 9" key="1">
    <citation type="submission" date="2024-11" db="EMBL/GenBank/DDBJ databases">
        <title>Chromosome-level genome assembly of the freshwater bivalve Anodonta woodiana.</title>
        <authorList>
            <person name="Chen X."/>
        </authorList>
    </citation>
    <scope>NUCLEOTIDE SEQUENCE [LARGE SCALE GENOMIC DNA]</scope>
    <source>
        <strain evidence="8">MN2024</strain>
        <tissue evidence="8">Gills</tissue>
    </source>
</reference>
<evidence type="ECO:0000256" key="5">
    <source>
        <dbReference type="ARBA" id="ARBA00034808"/>
    </source>
</evidence>
<evidence type="ECO:0000313" key="9">
    <source>
        <dbReference type="Proteomes" id="UP001634394"/>
    </source>
</evidence>
<dbReference type="Pfam" id="PF00271">
    <property type="entry name" value="Helicase_C"/>
    <property type="match status" value="1"/>
</dbReference>
<evidence type="ECO:0000256" key="4">
    <source>
        <dbReference type="ARBA" id="ARBA00034617"/>
    </source>
</evidence>
<dbReference type="EC" id="5.6.2.4" evidence="5"/>
<evidence type="ECO:0000256" key="2">
    <source>
        <dbReference type="ARBA" id="ARBA00023125"/>
    </source>
</evidence>
<dbReference type="Proteomes" id="UP001634394">
    <property type="component" value="Unassembled WGS sequence"/>
</dbReference>
<dbReference type="SUPFAM" id="SSF52540">
    <property type="entry name" value="P-loop containing nucleoside triphosphate hydrolases"/>
    <property type="match status" value="1"/>
</dbReference>
<evidence type="ECO:0000313" key="8">
    <source>
        <dbReference type="EMBL" id="KAL3837237.1"/>
    </source>
</evidence>
<protein>
    <recommendedName>
        <fullName evidence="5">DNA 3'-5' helicase</fullName>
        <ecNumber evidence="5">5.6.2.4</ecNumber>
    </recommendedName>
    <alternativeName>
        <fullName evidence="6">DNA 3'-5' helicase Q1</fullName>
    </alternativeName>
</protein>
<name>A0ABD3TKC7_SINWO</name>
<evidence type="ECO:0000256" key="1">
    <source>
        <dbReference type="ARBA" id="ARBA00005446"/>
    </source>
</evidence>
<gene>
    <name evidence="8" type="ORF">ACJMK2_022605</name>
</gene>
<keyword evidence="3" id="KW-0413">Isomerase</keyword>
<dbReference type="GO" id="GO:0003677">
    <property type="term" value="F:DNA binding"/>
    <property type="evidence" value="ECO:0007669"/>
    <property type="project" value="UniProtKB-KW"/>
</dbReference>
<comment type="catalytic activity">
    <reaction evidence="4">
        <text>Couples ATP hydrolysis with the unwinding of duplex DNA by translocating in the 3'-5' direction.</text>
        <dbReference type="EC" id="5.6.2.4"/>
    </reaction>
</comment>